<feature type="compositionally biased region" description="Basic and acidic residues" evidence="1">
    <location>
        <begin position="204"/>
        <end position="218"/>
    </location>
</feature>
<feature type="compositionally biased region" description="Basic and acidic residues" evidence="1">
    <location>
        <begin position="167"/>
        <end position="182"/>
    </location>
</feature>
<feature type="region of interest" description="Disordered" evidence="1">
    <location>
        <begin position="123"/>
        <end position="218"/>
    </location>
</feature>
<dbReference type="AlphaFoldDB" id="A0A9D3ZF33"/>
<dbReference type="EMBL" id="JAIQCV010000013">
    <property type="protein sequence ID" value="KAH1031402.1"/>
    <property type="molecule type" value="Genomic_DNA"/>
</dbReference>
<evidence type="ECO:0000256" key="1">
    <source>
        <dbReference type="SAM" id="MobiDB-lite"/>
    </source>
</evidence>
<accession>A0A9D3ZF33</accession>
<dbReference type="PANTHER" id="PTHR33325">
    <property type="entry name" value="ZINC FINGER, CCHC-TYPE-RELATED"/>
    <property type="match status" value="1"/>
</dbReference>
<evidence type="ECO:0000313" key="3">
    <source>
        <dbReference type="Proteomes" id="UP000828251"/>
    </source>
</evidence>
<dbReference type="PANTHER" id="PTHR33325:SF11">
    <property type="entry name" value="COLD SHOCK DOMAIN-CONTAINING PROTEIN 4-LIKE"/>
    <property type="match status" value="1"/>
</dbReference>
<gene>
    <name evidence="2" type="ORF">J1N35_043576</name>
</gene>
<reference evidence="2 3" key="1">
    <citation type="journal article" date="2021" name="Plant Biotechnol. J.">
        <title>Multi-omics assisted identification of the key and species-specific regulatory components of drought-tolerant mechanisms in Gossypium stocksii.</title>
        <authorList>
            <person name="Yu D."/>
            <person name="Ke L."/>
            <person name="Zhang D."/>
            <person name="Wu Y."/>
            <person name="Sun Y."/>
            <person name="Mei J."/>
            <person name="Sun J."/>
            <person name="Sun Y."/>
        </authorList>
    </citation>
    <scope>NUCLEOTIDE SEQUENCE [LARGE SCALE GENOMIC DNA]</scope>
    <source>
        <strain evidence="3">cv. E1</strain>
        <tissue evidence="2">Leaf</tissue>
    </source>
</reference>
<dbReference type="Proteomes" id="UP000828251">
    <property type="component" value="Unassembled WGS sequence"/>
</dbReference>
<keyword evidence="3" id="KW-1185">Reference proteome</keyword>
<comment type="caution">
    <text evidence="2">The sequence shown here is derived from an EMBL/GenBank/DDBJ whole genome shotgun (WGS) entry which is preliminary data.</text>
</comment>
<feature type="compositionally biased region" description="Basic and acidic residues" evidence="1">
    <location>
        <begin position="129"/>
        <end position="146"/>
    </location>
</feature>
<organism evidence="2 3">
    <name type="scientific">Gossypium stocksii</name>
    <dbReference type="NCBI Taxonomy" id="47602"/>
    <lineage>
        <taxon>Eukaryota</taxon>
        <taxon>Viridiplantae</taxon>
        <taxon>Streptophyta</taxon>
        <taxon>Embryophyta</taxon>
        <taxon>Tracheophyta</taxon>
        <taxon>Spermatophyta</taxon>
        <taxon>Magnoliopsida</taxon>
        <taxon>eudicotyledons</taxon>
        <taxon>Gunneridae</taxon>
        <taxon>Pentapetalae</taxon>
        <taxon>rosids</taxon>
        <taxon>malvids</taxon>
        <taxon>Malvales</taxon>
        <taxon>Malvaceae</taxon>
        <taxon>Malvoideae</taxon>
        <taxon>Gossypium</taxon>
    </lineage>
</organism>
<dbReference type="OrthoDB" id="1737433at2759"/>
<name>A0A9D3ZF33_9ROSI</name>
<sequence>MSNLSKLEFAALDISGKNYLSWVLDAEIHLDAKGLGNTILADKEASNQDKAKGMIFIRHHLHERLKVEYLTVKDSLMLWNNLKERFDRQKMIILPKAHYDWMHLRLQEFNTIMNVTVYNNYENGKYRGRSRDRDRDCGHSEGRGRGPENAPIRIDVPIRQTVSAKESNPRLKRERPVGSKDKNPRKRKGVNIQDGYILEASAQEETKDITNQKTPEEV</sequence>
<protein>
    <submittedName>
        <fullName evidence="2">Uncharacterized protein</fullName>
    </submittedName>
</protein>
<evidence type="ECO:0000313" key="2">
    <source>
        <dbReference type="EMBL" id="KAH1031402.1"/>
    </source>
</evidence>
<proteinExistence type="predicted"/>